<dbReference type="EMBL" id="CP127527">
    <property type="protein sequence ID" value="XRI77923.1"/>
    <property type="molecule type" value="Genomic_DNA"/>
</dbReference>
<keyword evidence="1" id="KW-0575">Peroxidase</keyword>
<protein>
    <submittedName>
        <fullName evidence="1">Cytochrome-c peroxidase</fullName>
    </submittedName>
</protein>
<accession>A0ACD5HT75</accession>
<keyword evidence="2" id="KW-1185">Reference proteome</keyword>
<dbReference type="Proteomes" id="UP000271650">
    <property type="component" value="Chromosome"/>
</dbReference>
<evidence type="ECO:0000313" key="1">
    <source>
        <dbReference type="EMBL" id="XRI77923.1"/>
    </source>
</evidence>
<name>A0ACD5HT75_9PROT</name>
<organism evidence="1 2">
    <name type="scientific">Acidithiobacillus sulfuriphilus</name>
    <dbReference type="NCBI Taxonomy" id="1867749"/>
    <lineage>
        <taxon>Bacteria</taxon>
        <taxon>Pseudomonadati</taxon>
        <taxon>Pseudomonadota</taxon>
        <taxon>Acidithiobacillia</taxon>
        <taxon>Acidithiobacillales</taxon>
        <taxon>Acidithiobacillaceae</taxon>
        <taxon>Acidithiobacillus</taxon>
    </lineage>
</organism>
<proteinExistence type="predicted"/>
<reference evidence="1 2" key="1">
    <citation type="journal article" date="2019" name="Int. J. Syst. Evol. Microbiol.">
        <title>Acidithiobacillus sulfuriphilus sp. nov.: an extremely acidophilic sulfur-oxidizing chemolithotroph isolated from a neutral pH environment.</title>
        <authorList>
            <person name="Falagan C."/>
            <person name="Moya-Beltran A."/>
            <person name="Castro M."/>
            <person name="Quatrini R."/>
            <person name="Johnson D.B."/>
        </authorList>
    </citation>
    <scope>NUCLEOTIDE SEQUENCE [LARGE SCALE GENOMIC DNA]</scope>
    <source>
        <strain evidence="1 2">CJ-2</strain>
    </source>
</reference>
<evidence type="ECO:0000313" key="2">
    <source>
        <dbReference type="Proteomes" id="UP000271650"/>
    </source>
</evidence>
<gene>
    <name evidence="1" type="ORF">EC580_004385</name>
</gene>
<keyword evidence="1" id="KW-0560">Oxidoreductase</keyword>
<sequence>MNTMDTRTDSSKNPKPAAATRDSRRRLALGLSAGLVALGGVSLAQAFGEFPAKVPVPANNPMTPEKIALGKQLYFDPRISLSGTESCDTCHNVASNGTDNLAHSFGVFGRVDVPRNTPTVFNAAFNTVQFWDGRANSLEAQAKGPITNPVEMGMPNGEAVVKRLQQIPGYQKEFAQVFGGKDPITFDNVAAAIATYERTLITPDSPYDRYVKGDKKALNASATAGMGLFKSMGCDTCHAGPMFDNPGTPMGTGFFQKFPLQPTNPQCASYEQKYQFMKDPGRFDVTHNPADKYYYKVPGLRNVALTAPYFHNGSVQTLPEAVRVMAACQLGKSLSDEQVKDVVAFLDSLTGKFPKETLPRLPQTPNTTILMGVPQLEKAAAQNK</sequence>